<feature type="region of interest" description="Disordered" evidence="1">
    <location>
        <begin position="1"/>
        <end position="25"/>
    </location>
</feature>
<dbReference type="GeneID" id="45457314"/>
<feature type="transmembrane region" description="Helical" evidence="2">
    <location>
        <begin position="37"/>
        <end position="57"/>
    </location>
</feature>
<keyword evidence="2" id="KW-0472">Membrane</keyword>
<proteinExistence type="predicted"/>
<keyword evidence="2" id="KW-1133">Transmembrane helix</keyword>
<evidence type="ECO:0008006" key="5">
    <source>
        <dbReference type="Google" id="ProtNLM"/>
    </source>
</evidence>
<evidence type="ECO:0000313" key="4">
    <source>
        <dbReference type="Proteomes" id="UP000466578"/>
    </source>
</evidence>
<keyword evidence="2" id="KW-0812">Transmembrane</keyword>
<evidence type="ECO:0000313" key="3">
    <source>
        <dbReference type="EMBL" id="BBY69655.1"/>
    </source>
</evidence>
<dbReference type="Proteomes" id="UP000466578">
    <property type="component" value="Chromosome"/>
</dbReference>
<accession>A0ABM7K6H9</accession>
<protein>
    <recommendedName>
        <fullName evidence="5">Alanine and proline rich membrane protein</fullName>
    </recommendedName>
</protein>
<evidence type="ECO:0000256" key="2">
    <source>
        <dbReference type="SAM" id="Phobius"/>
    </source>
</evidence>
<dbReference type="EMBL" id="AP022597">
    <property type="protein sequence ID" value="BBY69655.1"/>
    <property type="molecule type" value="Genomic_DNA"/>
</dbReference>
<dbReference type="RefSeq" id="WP_041785338.1">
    <property type="nucleotide sequence ID" value="NC_016948.1"/>
</dbReference>
<sequence length="183" mass="18642">MVGDPSAGLGQGPAAQPPVGNWPPNVVRQPATRSHPWMAIAVVVAAALAVAALVVALTRPTPPHPPVTTTTTPTYTPAEIATAHQKLCDTYKLAAQSVQVDTAGTDKALARIATTNGALMLDMGARNPALDASLRDTALALESAYLTVTAKSTYGVATDAEFQSALDDVIAKDAAMKKACGGG</sequence>
<reference evidence="3 4" key="1">
    <citation type="journal article" date="2019" name="Emerg. Microbes Infect.">
        <title>Comprehensive subspecies identification of 175 nontuberculous mycobacteria species based on 7547 genomic profiles.</title>
        <authorList>
            <person name="Matsumoto Y."/>
            <person name="Kinjo T."/>
            <person name="Motooka D."/>
            <person name="Nabeya D."/>
            <person name="Jung N."/>
            <person name="Uechi K."/>
            <person name="Horii T."/>
            <person name="Iida T."/>
            <person name="Fujita J."/>
            <person name="Nakamura S."/>
        </authorList>
    </citation>
    <scope>NUCLEOTIDE SEQUENCE [LARGE SCALE GENOMIC DNA]</scope>
    <source>
        <strain evidence="3 4">JCM 30622</strain>
    </source>
</reference>
<organism evidence="3 4">
    <name type="scientific">Mycobacterium paraintracellulare</name>
    <dbReference type="NCBI Taxonomy" id="1138383"/>
    <lineage>
        <taxon>Bacteria</taxon>
        <taxon>Bacillati</taxon>
        <taxon>Actinomycetota</taxon>
        <taxon>Actinomycetes</taxon>
        <taxon>Mycobacteriales</taxon>
        <taxon>Mycobacteriaceae</taxon>
        <taxon>Mycobacterium</taxon>
        <taxon>Mycobacterium avium complex (MAC)</taxon>
    </lineage>
</organism>
<keyword evidence="4" id="KW-1185">Reference proteome</keyword>
<name>A0ABM7K6H9_9MYCO</name>
<gene>
    <name evidence="3" type="ORF">MPRI_18420</name>
</gene>
<evidence type="ECO:0000256" key="1">
    <source>
        <dbReference type="SAM" id="MobiDB-lite"/>
    </source>
</evidence>